<gene>
    <name evidence="1" type="ORF">CYMTET_24568</name>
</gene>
<reference evidence="1 2" key="1">
    <citation type="journal article" date="2015" name="Genome Biol. Evol.">
        <title>Comparative Genomics of a Bacterivorous Green Alga Reveals Evolutionary Causalities and Consequences of Phago-Mixotrophic Mode of Nutrition.</title>
        <authorList>
            <person name="Burns J.A."/>
            <person name="Paasch A."/>
            <person name="Narechania A."/>
            <person name="Kim E."/>
        </authorList>
    </citation>
    <scope>NUCLEOTIDE SEQUENCE [LARGE SCALE GENOMIC DNA]</scope>
    <source>
        <strain evidence="1 2">PLY_AMNH</strain>
    </source>
</reference>
<dbReference type="Proteomes" id="UP001190700">
    <property type="component" value="Unassembled WGS sequence"/>
</dbReference>
<accession>A0AAE0FW34</accession>
<comment type="caution">
    <text evidence="1">The sequence shown here is derived from an EMBL/GenBank/DDBJ whole genome shotgun (WGS) entry which is preliminary data.</text>
</comment>
<dbReference type="AlphaFoldDB" id="A0AAE0FW34"/>
<proteinExistence type="predicted"/>
<keyword evidence="2" id="KW-1185">Reference proteome</keyword>
<dbReference type="EMBL" id="LGRX02012796">
    <property type="protein sequence ID" value="KAK3266848.1"/>
    <property type="molecule type" value="Genomic_DNA"/>
</dbReference>
<organism evidence="1 2">
    <name type="scientific">Cymbomonas tetramitiformis</name>
    <dbReference type="NCBI Taxonomy" id="36881"/>
    <lineage>
        <taxon>Eukaryota</taxon>
        <taxon>Viridiplantae</taxon>
        <taxon>Chlorophyta</taxon>
        <taxon>Pyramimonadophyceae</taxon>
        <taxon>Pyramimonadales</taxon>
        <taxon>Pyramimonadaceae</taxon>
        <taxon>Cymbomonas</taxon>
    </lineage>
</organism>
<evidence type="ECO:0000313" key="1">
    <source>
        <dbReference type="EMBL" id="KAK3266848.1"/>
    </source>
</evidence>
<sequence>MAHVFGPISRGDVAKLLDLDHEYADYHLVLNELIFAVLPTVLRSTALTLYEESADVHPRDGRCALQQQQQRLRFHVEGIGDPDAHRF</sequence>
<name>A0AAE0FW34_9CHLO</name>
<protein>
    <submittedName>
        <fullName evidence="1">Uncharacterized protein</fullName>
    </submittedName>
</protein>
<evidence type="ECO:0000313" key="2">
    <source>
        <dbReference type="Proteomes" id="UP001190700"/>
    </source>
</evidence>